<dbReference type="InterPro" id="IPR001650">
    <property type="entry name" value="Helicase_C-like"/>
</dbReference>
<evidence type="ECO:0000313" key="8">
    <source>
        <dbReference type="EMBL" id="GJD48105.1"/>
    </source>
</evidence>
<feature type="compositionally biased region" description="Low complexity" evidence="5">
    <location>
        <begin position="1033"/>
        <end position="1060"/>
    </location>
</feature>
<feature type="region of interest" description="Disordered" evidence="5">
    <location>
        <begin position="1072"/>
        <end position="1225"/>
    </location>
</feature>
<dbReference type="Pfam" id="PF22527">
    <property type="entry name" value="DEXQc_Suv3"/>
    <property type="match status" value="1"/>
</dbReference>
<dbReference type="PROSITE" id="PS51194">
    <property type="entry name" value="HELICASE_CTER"/>
    <property type="match status" value="1"/>
</dbReference>
<dbReference type="PANTHER" id="PTHR12131">
    <property type="entry name" value="ATP-DEPENDENT RNA AND DNA HELICASE"/>
    <property type="match status" value="1"/>
</dbReference>
<feature type="compositionally biased region" description="Basic and acidic residues" evidence="5">
    <location>
        <begin position="1167"/>
        <end position="1184"/>
    </location>
</feature>
<feature type="compositionally biased region" description="Low complexity" evidence="5">
    <location>
        <begin position="916"/>
        <end position="932"/>
    </location>
</feature>
<protein>
    <recommendedName>
        <fullName evidence="10">Helicase</fullName>
    </recommendedName>
</protein>
<feature type="domain" description="Helicase ATP-binding" evidence="6">
    <location>
        <begin position="7"/>
        <end position="155"/>
    </location>
</feature>
<dbReference type="PROSITE" id="PS51192">
    <property type="entry name" value="HELICASE_ATP_BIND_1"/>
    <property type="match status" value="1"/>
</dbReference>
<dbReference type="PANTHER" id="PTHR12131:SF1">
    <property type="entry name" value="ATP-DEPENDENT RNA HELICASE SUPV3L1, MITOCHONDRIAL-RELATED"/>
    <property type="match status" value="1"/>
</dbReference>
<feature type="region of interest" description="Disordered" evidence="5">
    <location>
        <begin position="833"/>
        <end position="903"/>
    </location>
</feature>
<dbReference type="EMBL" id="BPQH01000002">
    <property type="protein sequence ID" value="GJD48105.1"/>
    <property type="molecule type" value="Genomic_DNA"/>
</dbReference>
<gene>
    <name evidence="8" type="ORF">OPKNFCMD_0821</name>
</gene>
<dbReference type="InterPro" id="IPR014001">
    <property type="entry name" value="Helicase_ATP-bd"/>
</dbReference>
<feature type="compositionally biased region" description="Basic and acidic residues" evidence="5">
    <location>
        <begin position="872"/>
        <end position="886"/>
    </location>
</feature>
<dbReference type="SMART" id="SM00490">
    <property type="entry name" value="HELICc"/>
    <property type="match status" value="1"/>
</dbReference>
<reference evidence="8" key="2">
    <citation type="submission" date="2021-08" db="EMBL/GenBank/DDBJ databases">
        <authorList>
            <person name="Tani A."/>
            <person name="Ola A."/>
            <person name="Ogura Y."/>
            <person name="Katsura K."/>
            <person name="Hayashi T."/>
        </authorList>
    </citation>
    <scope>NUCLEOTIDE SEQUENCE</scope>
    <source>
        <strain evidence="8">KCTC 52305</strain>
    </source>
</reference>
<organism evidence="8 9">
    <name type="scientific">Methylobacterium crusticola</name>
    <dbReference type="NCBI Taxonomy" id="1697972"/>
    <lineage>
        <taxon>Bacteria</taxon>
        <taxon>Pseudomonadati</taxon>
        <taxon>Pseudomonadota</taxon>
        <taxon>Alphaproteobacteria</taxon>
        <taxon>Hyphomicrobiales</taxon>
        <taxon>Methylobacteriaceae</taxon>
        <taxon>Methylobacterium</taxon>
    </lineage>
</organism>
<evidence type="ECO:0000256" key="4">
    <source>
        <dbReference type="ARBA" id="ARBA00022840"/>
    </source>
</evidence>
<dbReference type="InterPro" id="IPR050699">
    <property type="entry name" value="RNA-DNA_Helicase"/>
</dbReference>
<dbReference type="InterPro" id="IPR055206">
    <property type="entry name" value="DEXQc_SUV3"/>
</dbReference>
<dbReference type="RefSeq" id="WP_238312852.1">
    <property type="nucleotide sequence ID" value="NZ_BPQH01000002.1"/>
</dbReference>
<evidence type="ECO:0000256" key="3">
    <source>
        <dbReference type="ARBA" id="ARBA00022806"/>
    </source>
</evidence>
<evidence type="ECO:0000256" key="5">
    <source>
        <dbReference type="SAM" id="MobiDB-lite"/>
    </source>
</evidence>
<feature type="compositionally biased region" description="Basic residues" evidence="5">
    <location>
        <begin position="1075"/>
        <end position="1089"/>
    </location>
</feature>
<feature type="region of interest" description="Disordered" evidence="5">
    <location>
        <begin position="916"/>
        <end position="1060"/>
    </location>
</feature>
<keyword evidence="2" id="KW-0378">Hydrolase</keyword>
<proteinExistence type="predicted"/>
<feature type="compositionally biased region" description="Basic and acidic residues" evidence="5">
    <location>
        <begin position="1193"/>
        <end position="1202"/>
    </location>
</feature>
<feature type="domain" description="Helicase C-terminal" evidence="7">
    <location>
        <begin position="155"/>
        <end position="320"/>
    </location>
</feature>
<evidence type="ECO:0000313" key="9">
    <source>
        <dbReference type="Proteomes" id="UP001055167"/>
    </source>
</evidence>
<dbReference type="InterPro" id="IPR027417">
    <property type="entry name" value="P-loop_NTPase"/>
</dbReference>
<evidence type="ECO:0000256" key="1">
    <source>
        <dbReference type="ARBA" id="ARBA00022741"/>
    </source>
</evidence>
<feature type="compositionally biased region" description="Low complexity" evidence="5">
    <location>
        <begin position="893"/>
        <end position="903"/>
    </location>
</feature>
<name>A0ABQ4QS08_9HYPH</name>
<sequence>MIRRSLPPPARLRGATAVLGPTNTGKTHLAIERMLGHPTGMIGLPLRLLAREVYHRVVERVGPERVALVTGEEKIKPDRPSYWICTVEAMPRDRTVDFVAVDEIQLGADRDRGHTFTDRLLHQRGREETLLIGSGTMAPLVRSLIPGITVTSRPRLSQLAFAGSRKLSRLPHRSAIVAFSAEEVYAIAELLRRQRGGAAVVLGALSPRTRNAQVELYQSGEVDYLVATDAVGMGLNLDVDHVAFASNRKFDGTRFRTLTPSEMAQIAGRAGRHLRDGTFGTTGRCPALEPEMVEALESHSFEPLRMLQWRNPDLDFASVDALRRSLGEHPSERGLVRAPVGDDEATLDLLSKEDDIRDYATARSAVERLWAVCGVPDYRKAAIQTHVDLVAQLFRFLMRGMAGRIPVDWFSKHVALLDRTDGDIDALSQRIAHVRTWTFVANRPDWLADPEHWQGETRRVEDRLSDALHERLASRFVDRRTSVLMRRLRENTMLEAEITAGGDVTVEGQHVGHLHGFQFVPDPGAEGQEAKTLRSAAEKALASEIEARADRFSAAADAALVLSNDGTIRWTGDPVAKLIPGEKLYAPALRLLADEQLGGPARDKVEGRLAAWLKAHVVRLLGPALELETAADLTGLARGIGFQVAEALGVLERAKVLTEMRSLDQEGRAALRKHGVRFGAYHITMPALLKPAPRTLAAQLWALQNGGLDQRGLDEIAHLAGSGRTSMPVDPEIAKGLYRAAGFRVCGGRAVRVDILERLADLIRPAIAYVPGTTPGEPPPGTADRDGFVPTVGMTSLVGCSGEDFASILKSLGYVSDRRAGPAITMPLVPAAPTVPVQPSARTEEAPAPGAADEADAARDASGEGLEAGESPVREEASNDNDDRGAEPAAASGEAVDPAPADAPALHEAEPAAIHAAASGAATETGSDAASGVHGVDAAPDPDFAEGAPEDGTPAQALPDAAAEDPSAAQASHEAAAEDAVAEAAHPLAAEDAAPAEASPGPAAEDAPAAEASPGLAAEDASAVEASHELAAEDASAAEASPEPAAEDVSAAEDGVVPPAVAAPAEPILIEVWRMHRHQRGHAPRHQGRGRPQNGQQRGAPRRDGPEGERGDQPREQRAQGERPHGERPHRPGQREGQRWGERPGGGPEAGRRDGRPGRGPHPGGRPNDERGGRPPQDRRDGQHRGGGMAEARPPRRERAPDPDSPFAKLLALKAQMEARDGDKR</sequence>
<evidence type="ECO:0000256" key="2">
    <source>
        <dbReference type="ARBA" id="ARBA00022801"/>
    </source>
</evidence>
<evidence type="ECO:0008006" key="10">
    <source>
        <dbReference type="Google" id="ProtNLM"/>
    </source>
</evidence>
<comment type="caution">
    <text evidence="8">The sequence shown here is derived from an EMBL/GenBank/DDBJ whole genome shotgun (WGS) entry which is preliminary data.</text>
</comment>
<accession>A0ABQ4QS08</accession>
<dbReference type="Gene3D" id="3.40.50.300">
    <property type="entry name" value="P-loop containing nucleotide triphosphate hydrolases"/>
    <property type="match status" value="2"/>
</dbReference>
<feature type="compositionally biased region" description="Low complexity" evidence="5">
    <location>
        <begin position="957"/>
        <end position="1021"/>
    </location>
</feature>
<feature type="compositionally biased region" description="Basic and acidic residues" evidence="5">
    <location>
        <begin position="1101"/>
        <end position="1142"/>
    </location>
</feature>
<dbReference type="Proteomes" id="UP001055167">
    <property type="component" value="Unassembled WGS sequence"/>
</dbReference>
<evidence type="ECO:0000259" key="6">
    <source>
        <dbReference type="PROSITE" id="PS51192"/>
    </source>
</evidence>
<dbReference type="SUPFAM" id="SSF52540">
    <property type="entry name" value="P-loop containing nucleoside triphosphate hydrolases"/>
    <property type="match status" value="2"/>
</dbReference>
<keyword evidence="1" id="KW-0547">Nucleotide-binding</keyword>
<feature type="compositionally biased region" description="Low complexity" evidence="5">
    <location>
        <begin position="1090"/>
        <end position="1099"/>
    </location>
</feature>
<dbReference type="Pfam" id="PF00271">
    <property type="entry name" value="Helicase_C"/>
    <property type="match status" value="1"/>
</dbReference>
<reference evidence="8" key="1">
    <citation type="journal article" date="2021" name="Front. Microbiol.">
        <title>Comprehensive Comparative Genomics and Phenotyping of Methylobacterium Species.</title>
        <authorList>
            <person name="Alessa O."/>
            <person name="Ogura Y."/>
            <person name="Fujitani Y."/>
            <person name="Takami H."/>
            <person name="Hayashi T."/>
            <person name="Sahin N."/>
            <person name="Tani A."/>
        </authorList>
    </citation>
    <scope>NUCLEOTIDE SEQUENCE</scope>
    <source>
        <strain evidence="8">KCTC 52305</strain>
    </source>
</reference>
<evidence type="ECO:0000259" key="7">
    <source>
        <dbReference type="PROSITE" id="PS51194"/>
    </source>
</evidence>
<keyword evidence="3" id="KW-0347">Helicase</keyword>
<keyword evidence="9" id="KW-1185">Reference proteome</keyword>
<keyword evidence="4" id="KW-0067">ATP-binding</keyword>